<dbReference type="AlphaFoldDB" id="A0A1G8R3E6"/>
<dbReference type="Proteomes" id="UP000199225">
    <property type="component" value="Unassembled WGS sequence"/>
</dbReference>
<sequence>MTWYPEERQGNWEQCRQRCFELGYRPGTVAWQQCVHGCLGMSAPAQQYSIPDQWVQYMRPLTDHALERSTEETSHRQLLEESILSGILIGQGYTPEEAMRAAKKEDKK</sequence>
<evidence type="ECO:0000313" key="1">
    <source>
        <dbReference type="EMBL" id="SDJ11085.1"/>
    </source>
</evidence>
<keyword evidence="2" id="KW-1185">Reference proteome</keyword>
<evidence type="ECO:0000313" key="2">
    <source>
        <dbReference type="Proteomes" id="UP000199225"/>
    </source>
</evidence>
<protein>
    <submittedName>
        <fullName evidence="1">Uncharacterized protein</fullName>
    </submittedName>
</protein>
<gene>
    <name evidence="1" type="ORF">SAMN04490247_0776</name>
</gene>
<reference evidence="2" key="1">
    <citation type="submission" date="2016-10" db="EMBL/GenBank/DDBJ databases">
        <authorList>
            <person name="Varghese N."/>
            <person name="Submissions S."/>
        </authorList>
    </citation>
    <scope>NUCLEOTIDE SEQUENCE [LARGE SCALE GENOMIC DNA]</scope>
    <source>
        <strain evidence="2">DSM 4771</strain>
    </source>
</reference>
<dbReference type="EMBL" id="FNEV01000002">
    <property type="protein sequence ID" value="SDJ11085.1"/>
    <property type="molecule type" value="Genomic_DNA"/>
</dbReference>
<dbReference type="OrthoDB" id="3078811at2"/>
<dbReference type="RefSeq" id="WP_093192275.1">
    <property type="nucleotide sequence ID" value="NZ_FNEV01000002.1"/>
</dbReference>
<name>A0A1G8R3E6_9BACI</name>
<accession>A0A1G8R3E6</accession>
<proteinExistence type="predicted"/>
<organism evidence="1 2">
    <name type="scientific">Salimicrobium halophilum</name>
    <dbReference type="NCBI Taxonomy" id="86666"/>
    <lineage>
        <taxon>Bacteria</taxon>
        <taxon>Bacillati</taxon>
        <taxon>Bacillota</taxon>
        <taxon>Bacilli</taxon>
        <taxon>Bacillales</taxon>
        <taxon>Bacillaceae</taxon>
        <taxon>Salimicrobium</taxon>
    </lineage>
</organism>
<dbReference type="STRING" id="86666.SAMN04490247_0776"/>